<dbReference type="Pfam" id="PF09614">
    <property type="entry name" value="Cas_Csy2"/>
    <property type="match status" value="1"/>
</dbReference>
<dbReference type="CDD" id="cd09736">
    <property type="entry name" value="Csy2_I-F"/>
    <property type="match status" value="1"/>
</dbReference>
<gene>
    <name evidence="1" type="primary">csy2</name>
    <name evidence="1" type="ORF">C6P64_14530</name>
</gene>
<dbReference type="NCBIfam" id="TIGR02565">
    <property type="entry name" value="cas_Csy2"/>
    <property type="match status" value="1"/>
</dbReference>
<sequence length="359" mass="39377">MPTELPAINGVLVVPRLRIQNANAISSPLTWGAPAMSALLGSMQSIERSLGAELGLSFNGVGVICHGYEAQTTEGGYTRAFRLTRNPVNKDGSSASIVEEGRMHLDISLVFGVWGEVVGSDEVTRQRVAQAVADRLAGMRVAGGSVMPAWPRSAGGPTVQQKRPQLLALAPDETNQAPAFRQWRLRWLPGFALVSRDDLLLAHHAKLQATQPDASLLDAWLDLSRLNHHAQRNVSEHPQTGERVETVTWQHDRTAGWIVPIPVGYAALSQLYSPGEVTGTRDHHTPFRFVESVYSLGQWISPHRLSRVTDLLWYADHDPDTGLYRCRNDYRPPLPAQTAAELAFGFPSPFSASLAFTQD</sequence>
<dbReference type="RefSeq" id="WP_105749280.1">
    <property type="nucleotide sequence ID" value="NZ_PVLQ01000067.1"/>
</dbReference>
<dbReference type="Proteomes" id="UP000238589">
    <property type="component" value="Unassembled WGS sequence"/>
</dbReference>
<evidence type="ECO:0000313" key="2">
    <source>
        <dbReference type="Proteomes" id="UP000238589"/>
    </source>
</evidence>
<keyword evidence="2" id="KW-1185">Reference proteome</keyword>
<dbReference type="EMBL" id="PVLQ01000067">
    <property type="protein sequence ID" value="PRD64432.1"/>
    <property type="molecule type" value="Genomic_DNA"/>
</dbReference>
<proteinExistence type="predicted"/>
<dbReference type="InterPro" id="IPR013398">
    <property type="entry name" value="CRISPR-assoc_prot_Csy2"/>
</dbReference>
<protein>
    <submittedName>
        <fullName evidence="1">Type I-F CRISPR-associated protein Csy2</fullName>
    </submittedName>
</protein>
<reference evidence="1 2" key="1">
    <citation type="submission" date="2018-03" db="EMBL/GenBank/DDBJ databases">
        <title>Comparative genomics illustrates the genes involved in a hyperalkaliphilic mechanisms of Serpentinomonas isolated from highly-alkaline calcium-rich serpentinized springs.</title>
        <authorList>
            <person name="Suzuki S."/>
            <person name="Ishii S."/>
            <person name="Walworth N."/>
            <person name="Bird L."/>
            <person name="Kuenen J.G."/>
            <person name="Nealson K.H."/>
        </authorList>
    </citation>
    <scope>NUCLEOTIDE SEQUENCE [LARGE SCALE GENOMIC DNA]</scope>
    <source>
        <strain evidence="1 2">P1</strain>
    </source>
</reference>
<dbReference type="OrthoDB" id="1550641at2"/>
<name>A0A2S9K227_9BURK</name>
<dbReference type="AlphaFoldDB" id="A0A2S9K227"/>
<accession>A0A2S9K227</accession>
<organism evidence="1 2">
    <name type="scientific">Malikia granosa</name>
    <dbReference type="NCBI Taxonomy" id="263067"/>
    <lineage>
        <taxon>Bacteria</taxon>
        <taxon>Pseudomonadati</taxon>
        <taxon>Pseudomonadota</taxon>
        <taxon>Betaproteobacteria</taxon>
        <taxon>Burkholderiales</taxon>
        <taxon>Comamonadaceae</taxon>
        <taxon>Malikia</taxon>
    </lineage>
</organism>
<evidence type="ECO:0000313" key="1">
    <source>
        <dbReference type="EMBL" id="PRD64432.1"/>
    </source>
</evidence>
<comment type="caution">
    <text evidence="1">The sequence shown here is derived from an EMBL/GenBank/DDBJ whole genome shotgun (WGS) entry which is preliminary data.</text>
</comment>